<gene>
    <name evidence="1" type="ORF">F5148DRAFT_1150783</name>
</gene>
<accession>A0ACC0U4D7</accession>
<evidence type="ECO:0000313" key="2">
    <source>
        <dbReference type="Proteomes" id="UP001207468"/>
    </source>
</evidence>
<organism evidence="1 2">
    <name type="scientific">Russula earlei</name>
    <dbReference type="NCBI Taxonomy" id="71964"/>
    <lineage>
        <taxon>Eukaryota</taxon>
        <taxon>Fungi</taxon>
        <taxon>Dikarya</taxon>
        <taxon>Basidiomycota</taxon>
        <taxon>Agaricomycotina</taxon>
        <taxon>Agaricomycetes</taxon>
        <taxon>Russulales</taxon>
        <taxon>Russulaceae</taxon>
        <taxon>Russula</taxon>
    </lineage>
</organism>
<dbReference type="Proteomes" id="UP001207468">
    <property type="component" value="Unassembled WGS sequence"/>
</dbReference>
<keyword evidence="2" id="KW-1185">Reference proteome</keyword>
<protein>
    <submittedName>
        <fullName evidence="1">Uncharacterized protein</fullName>
    </submittedName>
</protein>
<sequence>MVLGTCGGRTGSTLSSLQVQHEDGVSTVHPSSTMVFGDCYIAPVTRDDVFFYDKSHGLHVRPPKDDRSFPRADPKHLHYLLTWTDPGPVLTKKGVPRKRQPHPHRDETGAYYTAQMMHYGLKPLKTKQAAKRALLAMFRDGHNLEVPDRLQKLEEDLRDLWHVENEKGRVRYEQEKAEREREKGDRQRKQREHLAEMRRRHEAILADAGEVEDVALRATSSRKRKATGAGDAGSAKKKAKASGSNEKLSPLEVQGKFVINAPYLAEQWPDNCAEGDLVLTLSPSRRTGKHLWGSFNFGVVIGVIRCGAPPTSVRRTVAFQWRGHEQGEGQMVYGPYNKGTLTFLGDGKVRGTMEGNPCSRFTFTGVQKPLKNIVWVKNVKQWKQRWRGINDRSYEAASRARWGGWHRDGEYEEPPAGSDTTSAEDVGDDDEGTVDYA</sequence>
<evidence type="ECO:0000313" key="1">
    <source>
        <dbReference type="EMBL" id="KAI9460042.1"/>
    </source>
</evidence>
<dbReference type="EMBL" id="JAGFNK010000192">
    <property type="protein sequence ID" value="KAI9460042.1"/>
    <property type="molecule type" value="Genomic_DNA"/>
</dbReference>
<comment type="caution">
    <text evidence="1">The sequence shown here is derived from an EMBL/GenBank/DDBJ whole genome shotgun (WGS) entry which is preliminary data.</text>
</comment>
<reference evidence="1" key="1">
    <citation type="submission" date="2021-03" db="EMBL/GenBank/DDBJ databases">
        <title>Evolutionary priming and transition to the ectomycorrhizal habit in an iconic lineage of mushroom-forming fungi: is preadaptation a requirement?</title>
        <authorList>
            <consortium name="DOE Joint Genome Institute"/>
            <person name="Looney B.P."/>
            <person name="Miyauchi S."/>
            <person name="Morin E."/>
            <person name="Drula E."/>
            <person name="Courty P.E."/>
            <person name="Chicoki N."/>
            <person name="Fauchery L."/>
            <person name="Kohler A."/>
            <person name="Kuo A."/>
            <person name="LaButti K."/>
            <person name="Pangilinan J."/>
            <person name="Lipzen A."/>
            <person name="Riley R."/>
            <person name="Andreopoulos W."/>
            <person name="He G."/>
            <person name="Johnson J."/>
            <person name="Barry K.W."/>
            <person name="Grigoriev I.V."/>
            <person name="Nagy L."/>
            <person name="Hibbett D."/>
            <person name="Henrissat B."/>
            <person name="Matheny P.B."/>
            <person name="Labbe J."/>
            <person name="Martin A.F."/>
        </authorList>
    </citation>
    <scope>NUCLEOTIDE SEQUENCE</scope>
    <source>
        <strain evidence="1">BPL698</strain>
    </source>
</reference>
<name>A0ACC0U4D7_9AGAM</name>
<proteinExistence type="predicted"/>